<dbReference type="PROSITE" id="PS51266">
    <property type="entry name" value="ZF_CHY"/>
    <property type="match status" value="1"/>
</dbReference>
<keyword evidence="1" id="KW-0479">Metal-binding</keyword>
<gene>
    <name evidence="5" type="ORF">BpJC7_22230</name>
</gene>
<dbReference type="PANTHER" id="PTHR28082:SF1">
    <property type="entry name" value="HELPER OF TIM PROTEIN 13"/>
    <property type="match status" value="1"/>
</dbReference>
<keyword evidence="2" id="KW-0863">Zinc-finger</keyword>
<dbReference type="PANTHER" id="PTHR28082">
    <property type="entry name" value="ZINC FINGER PROTEIN"/>
    <property type="match status" value="1"/>
</dbReference>
<evidence type="ECO:0000256" key="3">
    <source>
        <dbReference type="ARBA" id="ARBA00022833"/>
    </source>
</evidence>
<evidence type="ECO:0000313" key="6">
    <source>
        <dbReference type="Proteomes" id="UP000391919"/>
    </source>
</evidence>
<protein>
    <recommendedName>
        <fullName evidence="4">CHY-type domain-containing protein</fullName>
    </recommendedName>
</protein>
<reference evidence="5 6" key="1">
    <citation type="submission" date="2019-09" db="EMBL/GenBank/DDBJ databases">
        <title>Draft genome sequence of Bacillus sp. JC-7.</title>
        <authorList>
            <person name="Tanaka N."/>
            <person name="Shiwa Y."/>
            <person name="Fujita N."/>
            <person name="Tanasupawat S."/>
        </authorList>
    </citation>
    <scope>NUCLEOTIDE SEQUENCE [LARGE SCALE GENOMIC DNA]</scope>
    <source>
        <strain evidence="5 6">JC-7</strain>
    </source>
</reference>
<dbReference type="Proteomes" id="UP000391919">
    <property type="component" value="Unassembled WGS sequence"/>
</dbReference>
<evidence type="ECO:0000259" key="4">
    <source>
        <dbReference type="PROSITE" id="PS51266"/>
    </source>
</evidence>
<evidence type="ECO:0000256" key="2">
    <source>
        <dbReference type="ARBA" id="ARBA00022771"/>
    </source>
</evidence>
<dbReference type="AlphaFoldDB" id="A0A5J4JJY5"/>
<dbReference type="PIRSF" id="PIRSF017292">
    <property type="entry name" value="UCP017292_Znf_CHY"/>
    <property type="match status" value="1"/>
</dbReference>
<dbReference type="GO" id="GO:0008270">
    <property type="term" value="F:zinc ion binding"/>
    <property type="evidence" value="ECO:0007669"/>
    <property type="project" value="UniProtKB-KW"/>
</dbReference>
<dbReference type="SUPFAM" id="SSF161219">
    <property type="entry name" value="CHY zinc finger-like"/>
    <property type="match status" value="1"/>
</dbReference>
<comment type="caution">
    <text evidence="5">The sequence shown here is derived from an EMBL/GenBank/DDBJ whole genome shotgun (WGS) entry which is preliminary data.</text>
</comment>
<dbReference type="GO" id="GO:0045041">
    <property type="term" value="P:protein import into mitochondrial intermembrane space"/>
    <property type="evidence" value="ECO:0007669"/>
    <property type="project" value="TreeGrafter"/>
</dbReference>
<keyword evidence="6" id="KW-1185">Reference proteome</keyword>
<dbReference type="Pfam" id="PF05495">
    <property type="entry name" value="zf-CHY"/>
    <property type="match status" value="1"/>
</dbReference>
<name>A0A5J4JJY5_9BACI</name>
<sequence length="120" mass="13655">MSKIYGAVVDSETRCIHYASPLDVVAIKFKCCGKFYPCYRCHEEAEDHPVARWEEQEWNEKAILCGVCKHELAIREYLAAGHCPHCGASFNPGCANHYHLYFQMEPSCGVPVEKKQSKTE</sequence>
<dbReference type="InterPro" id="IPR037274">
    <property type="entry name" value="Znf_CHY_sf"/>
</dbReference>
<dbReference type="InterPro" id="IPR052604">
    <property type="entry name" value="Mito_Tim_assembly_helper"/>
</dbReference>
<accession>A0A5J4JJY5</accession>
<dbReference type="RefSeq" id="WP_151680935.1">
    <property type="nucleotide sequence ID" value="NZ_BKZP01000032.1"/>
</dbReference>
<organism evidence="5 6">
    <name type="scientific">Weizmannia acidilactici</name>
    <dbReference type="NCBI Taxonomy" id="2607726"/>
    <lineage>
        <taxon>Bacteria</taxon>
        <taxon>Bacillati</taxon>
        <taxon>Bacillota</taxon>
        <taxon>Bacilli</taxon>
        <taxon>Bacillales</taxon>
        <taxon>Bacillaceae</taxon>
        <taxon>Heyndrickxia</taxon>
    </lineage>
</organism>
<dbReference type="InterPro" id="IPR008913">
    <property type="entry name" value="Znf_CHY"/>
</dbReference>
<dbReference type="InterPro" id="IPR016694">
    <property type="entry name" value="UCP017292"/>
</dbReference>
<proteinExistence type="predicted"/>
<dbReference type="EMBL" id="BKZQ01000031">
    <property type="protein sequence ID" value="GER70920.1"/>
    <property type="molecule type" value="Genomic_DNA"/>
</dbReference>
<evidence type="ECO:0000313" key="5">
    <source>
        <dbReference type="EMBL" id="GER70920.1"/>
    </source>
</evidence>
<feature type="domain" description="CHY-type" evidence="4">
    <location>
        <begin position="8"/>
        <end position="88"/>
    </location>
</feature>
<keyword evidence="3" id="KW-0862">Zinc</keyword>
<evidence type="ECO:0000256" key="1">
    <source>
        <dbReference type="ARBA" id="ARBA00022723"/>
    </source>
</evidence>